<sequence length="428" mass="47349">MGAVVTYVKDAFAQPQRCGERAMERATTRQRMPRHVVEVNEGLPAGPRDIVNQTSFRHQNKKLRKPHVTKKYSFIKDHFSSLEQVTTALRDSGLESSNLILGIDFTKSNEWTGKRSFNGRSLHAISHDHLNPYEQAIAIIGKALAPFDEDNLIPCFGFGDATTHDSEVFSFHNDHSPCHGFEEVLACYRRIVPNLTLSGPTSFAPIVEAAVDIVERSGGQYHILVIIADGQVTRSVDVELGDLSSQEKKTIESIVMASSYPLSIVLVGVGDGPWEGMRKFDDSIPARDFDNFQFVNFTSIMEKQTSPEEKEASFALAALMEVPFQYKASMELGILGHVTGKAKRVNPRPPPVPFARRQHSLTATATASSDSPQSSNGDQNKTCPICLTNEKDMAFGCGHMCCRECAQNLSICHICRASIRSRIRLYSG</sequence>
<dbReference type="AlphaFoldDB" id="A0A9D5CLB1"/>
<dbReference type="SUPFAM" id="SSF53300">
    <property type="entry name" value="vWA-like"/>
    <property type="match status" value="1"/>
</dbReference>
<proteinExistence type="predicted"/>
<reference evidence="3" key="2">
    <citation type="journal article" date="2022" name="Hortic Res">
        <title>The genome of Dioscorea zingiberensis sheds light on the biosynthesis, origin and evolution of the medicinally important diosgenin saponins.</title>
        <authorList>
            <person name="Li Y."/>
            <person name="Tan C."/>
            <person name="Li Z."/>
            <person name="Guo J."/>
            <person name="Li S."/>
            <person name="Chen X."/>
            <person name="Wang C."/>
            <person name="Dai X."/>
            <person name="Yang H."/>
            <person name="Song W."/>
            <person name="Hou L."/>
            <person name="Xu J."/>
            <person name="Tong Z."/>
            <person name="Xu A."/>
            <person name="Yuan X."/>
            <person name="Wang W."/>
            <person name="Yang Q."/>
            <person name="Chen L."/>
            <person name="Sun Z."/>
            <person name="Wang K."/>
            <person name="Pan B."/>
            <person name="Chen J."/>
            <person name="Bao Y."/>
            <person name="Liu F."/>
            <person name="Qi X."/>
            <person name="Gang D.R."/>
            <person name="Wen J."/>
            <person name="Li J."/>
        </authorList>
    </citation>
    <scope>NUCLEOTIDE SEQUENCE</scope>
    <source>
        <strain evidence="3">Dzin_1.0</strain>
    </source>
</reference>
<keyword evidence="4" id="KW-1185">Reference proteome</keyword>
<dbReference type="SMART" id="SM00327">
    <property type="entry name" value="VWA"/>
    <property type="match status" value="1"/>
</dbReference>
<dbReference type="PANTHER" id="PTHR45751">
    <property type="entry name" value="COPINE FAMILY PROTEIN 1"/>
    <property type="match status" value="1"/>
</dbReference>
<dbReference type="PANTHER" id="PTHR45751:SF16">
    <property type="entry name" value="E3 UBIQUITIN-PROTEIN LIGASE RGLG4"/>
    <property type="match status" value="1"/>
</dbReference>
<dbReference type="InterPro" id="IPR052079">
    <property type="entry name" value="E3_ligase/Copine_domain"/>
</dbReference>
<keyword evidence="1" id="KW-0479">Metal-binding</keyword>
<evidence type="ECO:0000313" key="4">
    <source>
        <dbReference type="Proteomes" id="UP001085076"/>
    </source>
</evidence>
<dbReference type="Gene3D" id="3.30.40.10">
    <property type="entry name" value="Zinc/RING finger domain, C3HC4 (zinc finger)"/>
    <property type="match status" value="1"/>
</dbReference>
<name>A0A9D5CLB1_9LILI</name>
<dbReference type="InterPro" id="IPR013083">
    <property type="entry name" value="Znf_RING/FYVE/PHD"/>
</dbReference>
<dbReference type="InterPro" id="IPR010734">
    <property type="entry name" value="Copine_C"/>
</dbReference>
<organism evidence="3 4">
    <name type="scientific">Dioscorea zingiberensis</name>
    <dbReference type="NCBI Taxonomy" id="325984"/>
    <lineage>
        <taxon>Eukaryota</taxon>
        <taxon>Viridiplantae</taxon>
        <taxon>Streptophyta</taxon>
        <taxon>Embryophyta</taxon>
        <taxon>Tracheophyta</taxon>
        <taxon>Spermatophyta</taxon>
        <taxon>Magnoliopsida</taxon>
        <taxon>Liliopsida</taxon>
        <taxon>Dioscoreales</taxon>
        <taxon>Dioscoreaceae</taxon>
        <taxon>Dioscorea</taxon>
    </lineage>
</organism>
<keyword evidence="1" id="KW-0862">Zinc</keyword>
<dbReference type="GO" id="GO:0016567">
    <property type="term" value="P:protein ubiquitination"/>
    <property type="evidence" value="ECO:0007669"/>
    <property type="project" value="TreeGrafter"/>
</dbReference>
<dbReference type="GO" id="GO:0008270">
    <property type="term" value="F:zinc ion binding"/>
    <property type="evidence" value="ECO:0007669"/>
    <property type="project" value="UniProtKB-KW"/>
</dbReference>
<dbReference type="GO" id="GO:0004842">
    <property type="term" value="F:ubiquitin-protein transferase activity"/>
    <property type="evidence" value="ECO:0007669"/>
    <property type="project" value="TreeGrafter"/>
</dbReference>
<dbReference type="OrthoDB" id="5855668at2759"/>
<dbReference type="GO" id="GO:0005634">
    <property type="term" value="C:nucleus"/>
    <property type="evidence" value="ECO:0007669"/>
    <property type="project" value="TreeGrafter"/>
</dbReference>
<dbReference type="EMBL" id="JAGGNH010000004">
    <property type="protein sequence ID" value="KAJ0974185.1"/>
    <property type="molecule type" value="Genomic_DNA"/>
</dbReference>
<dbReference type="SUPFAM" id="SSF57850">
    <property type="entry name" value="RING/U-box"/>
    <property type="match status" value="1"/>
</dbReference>
<dbReference type="PROSITE" id="PS50089">
    <property type="entry name" value="ZF_RING_2"/>
    <property type="match status" value="1"/>
</dbReference>
<dbReference type="Pfam" id="PF07002">
    <property type="entry name" value="Copine"/>
    <property type="match status" value="1"/>
</dbReference>
<gene>
    <name evidence="3" type="ORF">J5N97_016150</name>
</gene>
<dbReference type="Pfam" id="PF13920">
    <property type="entry name" value="zf-C3HC4_3"/>
    <property type="match status" value="1"/>
</dbReference>
<accession>A0A9D5CLB1</accession>
<dbReference type="InterPro" id="IPR002035">
    <property type="entry name" value="VWF_A"/>
</dbReference>
<reference evidence="3" key="1">
    <citation type="submission" date="2021-03" db="EMBL/GenBank/DDBJ databases">
        <authorList>
            <person name="Li Z."/>
            <person name="Yang C."/>
        </authorList>
    </citation>
    <scope>NUCLEOTIDE SEQUENCE</scope>
    <source>
        <strain evidence="3">Dzin_1.0</strain>
        <tissue evidence="3">Leaf</tissue>
    </source>
</reference>
<dbReference type="InterPro" id="IPR001841">
    <property type="entry name" value="Znf_RING"/>
</dbReference>
<evidence type="ECO:0000259" key="2">
    <source>
        <dbReference type="PROSITE" id="PS50089"/>
    </source>
</evidence>
<comment type="caution">
    <text evidence="3">The sequence shown here is derived from an EMBL/GenBank/DDBJ whole genome shotgun (WGS) entry which is preliminary data.</text>
</comment>
<dbReference type="InterPro" id="IPR036465">
    <property type="entry name" value="vWFA_dom_sf"/>
</dbReference>
<evidence type="ECO:0000313" key="3">
    <source>
        <dbReference type="EMBL" id="KAJ0974185.1"/>
    </source>
</evidence>
<keyword evidence="1" id="KW-0863">Zinc-finger</keyword>
<protein>
    <recommendedName>
        <fullName evidence="2">RING-type domain-containing protein</fullName>
    </recommendedName>
</protein>
<dbReference type="Proteomes" id="UP001085076">
    <property type="component" value="Miscellaneous, Linkage group lg04"/>
</dbReference>
<feature type="domain" description="RING-type" evidence="2">
    <location>
        <begin position="383"/>
        <end position="416"/>
    </location>
</feature>
<evidence type="ECO:0000256" key="1">
    <source>
        <dbReference type="PROSITE-ProRule" id="PRU00175"/>
    </source>
</evidence>